<gene>
    <name evidence="7" type="ORF">BDW47DRAFT_31609</name>
</gene>
<keyword evidence="2 4" id="KW-0863">Zinc-finger</keyword>
<dbReference type="GO" id="GO:0008270">
    <property type="term" value="F:zinc ion binding"/>
    <property type="evidence" value="ECO:0007669"/>
    <property type="project" value="UniProtKB-KW"/>
</dbReference>
<keyword evidence="8" id="KW-1185">Reference proteome</keyword>
<dbReference type="PANTHER" id="PTHR23041:SF78">
    <property type="entry name" value="E3 UBIQUITIN-PROTEIN LIGASE RNF4"/>
    <property type="match status" value="1"/>
</dbReference>
<name>A0A2I2FBU2_ASPCN</name>
<evidence type="ECO:0000256" key="3">
    <source>
        <dbReference type="ARBA" id="ARBA00022833"/>
    </source>
</evidence>
<evidence type="ECO:0000256" key="2">
    <source>
        <dbReference type="ARBA" id="ARBA00022771"/>
    </source>
</evidence>
<feature type="region of interest" description="Disordered" evidence="5">
    <location>
        <begin position="1"/>
        <end position="85"/>
    </location>
</feature>
<evidence type="ECO:0000313" key="7">
    <source>
        <dbReference type="EMBL" id="PLB38096.1"/>
    </source>
</evidence>
<reference evidence="7 8" key="1">
    <citation type="submission" date="2017-12" db="EMBL/GenBank/DDBJ databases">
        <authorList>
            <consortium name="DOE Joint Genome Institute"/>
            <person name="Haridas S."/>
            <person name="Kjaerbolling I."/>
            <person name="Vesth T.C."/>
            <person name="Frisvad J.C."/>
            <person name="Nybo J.L."/>
            <person name="Theobald S."/>
            <person name="Kuo A."/>
            <person name="Bowyer P."/>
            <person name="Matsuda Y."/>
            <person name="Mondo S."/>
            <person name="Lyhne E.K."/>
            <person name="Kogle M.E."/>
            <person name="Clum A."/>
            <person name="Lipzen A."/>
            <person name="Salamov A."/>
            <person name="Ngan C.Y."/>
            <person name="Daum C."/>
            <person name="Chiniquy J."/>
            <person name="Barry K."/>
            <person name="LaButti K."/>
            <person name="Simmons B.A."/>
            <person name="Magnuson J.K."/>
            <person name="Mortensen U.H."/>
            <person name="Larsen T.O."/>
            <person name="Grigoriev I.V."/>
            <person name="Baker S.E."/>
            <person name="Andersen M.R."/>
            <person name="Nordberg H.P."/>
            <person name="Cantor M.N."/>
            <person name="Hua S.X."/>
        </authorList>
    </citation>
    <scope>NUCLEOTIDE SEQUENCE [LARGE SCALE GENOMIC DNA]</scope>
    <source>
        <strain evidence="7 8">CBS 102.13</strain>
    </source>
</reference>
<keyword evidence="3" id="KW-0862">Zinc</keyword>
<sequence length="208" mass="22778">MDQLRSPPRPTSSRSAHARPRRRSSSSSSPDNHDPNTSHTSKRRRVTRSTASATASSPISPQSLPLDDPTPEPEVEESIDLTAGDESSALAKALAKQREDAVMAQRAAEHESRERGTALRAYKCPVCMDTPVDATSTVCGHLFCHQCIMDTLKFGEERRTDASGKSRGTCPVCRKPLTRADTPGTKRNLVPLQIKMKTRKRMDVAADL</sequence>
<dbReference type="EMBL" id="KZ559138">
    <property type="protein sequence ID" value="PLB38096.1"/>
    <property type="molecule type" value="Genomic_DNA"/>
</dbReference>
<dbReference type="PROSITE" id="PS50089">
    <property type="entry name" value="ZF_RING_2"/>
    <property type="match status" value="1"/>
</dbReference>
<dbReference type="Gene3D" id="3.30.40.10">
    <property type="entry name" value="Zinc/RING finger domain, C3HC4 (zinc finger)"/>
    <property type="match status" value="1"/>
</dbReference>
<evidence type="ECO:0000259" key="6">
    <source>
        <dbReference type="PROSITE" id="PS50089"/>
    </source>
</evidence>
<organism evidence="7 8">
    <name type="scientific">Aspergillus candidus</name>
    <dbReference type="NCBI Taxonomy" id="41067"/>
    <lineage>
        <taxon>Eukaryota</taxon>
        <taxon>Fungi</taxon>
        <taxon>Dikarya</taxon>
        <taxon>Ascomycota</taxon>
        <taxon>Pezizomycotina</taxon>
        <taxon>Eurotiomycetes</taxon>
        <taxon>Eurotiomycetidae</taxon>
        <taxon>Eurotiales</taxon>
        <taxon>Aspergillaceae</taxon>
        <taxon>Aspergillus</taxon>
        <taxon>Aspergillus subgen. Circumdati</taxon>
    </lineage>
</organism>
<dbReference type="AlphaFoldDB" id="A0A2I2FBU2"/>
<dbReference type="InterPro" id="IPR017907">
    <property type="entry name" value="Znf_RING_CS"/>
</dbReference>
<evidence type="ECO:0000256" key="1">
    <source>
        <dbReference type="ARBA" id="ARBA00022723"/>
    </source>
</evidence>
<dbReference type="OrthoDB" id="6270329at2759"/>
<feature type="compositionally biased region" description="Acidic residues" evidence="5">
    <location>
        <begin position="69"/>
        <end position="79"/>
    </location>
</feature>
<keyword evidence="1" id="KW-0479">Metal-binding</keyword>
<dbReference type="InterPro" id="IPR047134">
    <property type="entry name" value="RNF4"/>
</dbReference>
<dbReference type="Pfam" id="PF00097">
    <property type="entry name" value="zf-C3HC4"/>
    <property type="match status" value="1"/>
</dbReference>
<evidence type="ECO:0000256" key="4">
    <source>
        <dbReference type="PROSITE-ProRule" id="PRU00175"/>
    </source>
</evidence>
<evidence type="ECO:0000256" key="5">
    <source>
        <dbReference type="SAM" id="MobiDB-lite"/>
    </source>
</evidence>
<dbReference type="InterPro" id="IPR013083">
    <property type="entry name" value="Znf_RING/FYVE/PHD"/>
</dbReference>
<proteinExistence type="predicted"/>
<dbReference type="InterPro" id="IPR018957">
    <property type="entry name" value="Znf_C3HC4_RING-type"/>
</dbReference>
<protein>
    <recommendedName>
        <fullName evidence="6">RING-type domain-containing protein</fullName>
    </recommendedName>
</protein>
<dbReference type="RefSeq" id="XP_024672108.1">
    <property type="nucleotide sequence ID" value="XM_024818732.1"/>
</dbReference>
<dbReference type="SUPFAM" id="SSF57850">
    <property type="entry name" value="RING/U-box"/>
    <property type="match status" value="1"/>
</dbReference>
<evidence type="ECO:0000313" key="8">
    <source>
        <dbReference type="Proteomes" id="UP000234585"/>
    </source>
</evidence>
<dbReference type="PANTHER" id="PTHR23041">
    <property type="entry name" value="RING FINGER DOMAIN-CONTAINING"/>
    <property type="match status" value="1"/>
</dbReference>
<dbReference type="STRING" id="41067.A0A2I2FBU2"/>
<dbReference type="InterPro" id="IPR001841">
    <property type="entry name" value="Znf_RING"/>
</dbReference>
<dbReference type="GeneID" id="36525892"/>
<dbReference type="SMART" id="SM00184">
    <property type="entry name" value="RING"/>
    <property type="match status" value="1"/>
</dbReference>
<dbReference type="GO" id="GO:0016567">
    <property type="term" value="P:protein ubiquitination"/>
    <property type="evidence" value="ECO:0007669"/>
    <property type="project" value="UniProtKB-UniPathway"/>
</dbReference>
<accession>A0A2I2FBU2</accession>
<dbReference type="Proteomes" id="UP000234585">
    <property type="component" value="Unassembled WGS sequence"/>
</dbReference>
<dbReference type="PROSITE" id="PS00518">
    <property type="entry name" value="ZF_RING_1"/>
    <property type="match status" value="1"/>
</dbReference>
<feature type="domain" description="RING-type" evidence="6">
    <location>
        <begin position="124"/>
        <end position="174"/>
    </location>
</feature>
<dbReference type="UniPathway" id="UPA00143"/>
<feature type="compositionally biased region" description="Low complexity" evidence="5">
    <location>
        <begin position="48"/>
        <end position="57"/>
    </location>
</feature>